<dbReference type="InterPro" id="IPR013154">
    <property type="entry name" value="ADH-like_N"/>
</dbReference>
<dbReference type="GO" id="GO:0016491">
    <property type="term" value="F:oxidoreductase activity"/>
    <property type="evidence" value="ECO:0007669"/>
    <property type="project" value="UniProtKB-KW"/>
</dbReference>
<feature type="domain" description="Alcohol dehydrogenase-like N-terminal" evidence="7">
    <location>
        <begin position="25"/>
        <end position="149"/>
    </location>
</feature>
<protein>
    <submittedName>
        <fullName evidence="8">Glutathione-dependent formaldehyde dehydrogenase</fullName>
    </submittedName>
</protein>
<gene>
    <name evidence="8" type="ORF">CBI38_28455</name>
</gene>
<dbReference type="PANTHER" id="PTHR42813:SF2">
    <property type="entry name" value="DEHYDROGENASE, ZINC-CONTAINING, PUTATIVE (AFU_ORTHOLOGUE AFUA_2G02810)-RELATED"/>
    <property type="match status" value="1"/>
</dbReference>
<dbReference type="Proteomes" id="UP000245711">
    <property type="component" value="Chromosome"/>
</dbReference>
<feature type="domain" description="Alcohol dehydrogenase-like C-terminal" evidence="6">
    <location>
        <begin position="196"/>
        <end position="264"/>
    </location>
</feature>
<evidence type="ECO:0000256" key="1">
    <source>
        <dbReference type="ARBA" id="ARBA00001947"/>
    </source>
</evidence>
<comment type="cofactor">
    <cofactor evidence="1 5">
        <name>Zn(2+)</name>
        <dbReference type="ChEBI" id="CHEBI:29105"/>
    </cofactor>
</comment>
<dbReference type="Gene3D" id="3.40.50.720">
    <property type="entry name" value="NAD(P)-binding Rossmann-like Domain"/>
    <property type="match status" value="1"/>
</dbReference>
<proteinExistence type="inferred from homology"/>
<dbReference type="Pfam" id="PF00107">
    <property type="entry name" value="ADH_zinc_N"/>
    <property type="match status" value="1"/>
</dbReference>
<evidence type="ECO:0000256" key="4">
    <source>
        <dbReference type="ARBA" id="ARBA00023002"/>
    </source>
</evidence>
<evidence type="ECO:0000259" key="7">
    <source>
        <dbReference type="Pfam" id="PF08240"/>
    </source>
</evidence>
<evidence type="ECO:0000313" key="8">
    <source>
        <dbReference type="EMBL" id="AWK74912.1"/>
    </source>
</evidence>
<dbReference type="CDD" id="cd08283">
    <property type="entry name" value="FDH_like_1"/>
    <property type="match status" value="1"/>
</dbReference>
<sequence length="389" mass="42655">MRALCWNGVNDLRVETVDDPELVNPHDVIVQVRLTTTCGSDLHFIDGYLPGMREGDVFGHEFMGEVVDVGPEATDTRVGDRVVVPSFIGCNSCWYCDHDLYSVCDTTNPNAELQQAVFGYPTGGIYGYTHPFGGYQGSHAQYIRVPFGDVNCFTIPDGITDEQALFLSDAVPTGLMGADFCDISPGDTIAVWGSGGVGLMAAHTARLLGAERVIVIDRYPERLALARREFSAETIDYTSVDSVQEALRETTGGRGPDACIDAVGMEGHGTGLQQLYDRAKQLLRLESDRATPLREAILACRKGGIVSVLGIYGLTDKFPMGVVTNKSLTIRTAQQHGQRYMPRMFDYVQQGDLDPSYLITHDMSLEEAVRGYQVFKSKQEGCVRAVFRP</sequence>
<dbReference type="Pfam" id="PF08240">
    <property type="entry name" value="ADH_N"/>
    <property type="match status" value="1"/>
</dbReference>
<comment type="similarity">
    <text evidence="5">Belongs to the zinc-containing alcohol dehydrogenase family.</text>
</comment>
<reference evidence="8 9" key="1">
    <citation type="submission" date="2017-05" db="EMBL/GenBank/DDBJ databases">
        <title>Isolation of Rhodococcus sp. S2-17 biodegrading of BP-3.</title>
        <authorList>
            <person name="Lee Y."/>
            <person name="Kim K.H."/>
            <person name="Chun B.H."/>
            <person name="Jung H.S."/>
            <person name="Jeon C.O."/>
        </authorList>
    </citation>
    <scope>NUCLEOTIDE SEQUENCE [LARGE SCALE GENOMIC DNA]</scope>
    <source>
        <strain evidence="8 9">S2-17</strain>
    </source>
</reference>
<dbReference type="InterPro" id="IPR013149">
    <property type="entry name" value="ADH-like_C"/>
</dbReference>
<accession>A0A2S2C218</accession>
<dbReference type="PROSITE" id="PS00059">
    <property type="entry name" value="ADH_ZINC"/>
    <property type="match status" value="1"/>
</dbReference>
<keyword evidence="4" id="KW-0560">Oxidoreductase</keyword>
<name>A0A2S2C218_9NOCA</name>
<dbReference type="SUPFAM" id="SSF51735">
    <property type="entry name" value="NAD(P)-binding Rossmann-fold domains"/>
    <property type="match status" value="1"/>
</dbReference>
<evidence type="ECO:0000256" key="5">
    <source>
        <dbReference type="RuleBase" id="RU361277"/>
    </source>
</evidence>
<keyword evidence="9" id="KW-1185">Reference proteome</keyword>
<dbReference type="InterPro" id="IPR036291">
    <property type="entry name" value="NAD(P)-bd_dom_sf"/>
</dbReference>
<dbReference type="KEGG" id="roz:CBI38_28455"/>
<dbReference type="OrthoDB" id="241504at2"/>
<dbReference type="RefSeq" id="WP_109334274.1">
    <property type="nucleotide sequence ID" value="NZ_CP021354.1"/>
</dbReference>
<dbReference type="EMBL" id="CP021354">
    <property type="protein sequence ID" value="AWK74912.1"/>
    <property type="molecule type" value="Genomic_DNA"/>
</dbReference>
<evidence type="ECO:0000256" key="3">
    <source>
        <dbReference type="ARBA" id="ARBA00022833"/>
    </source>
</evidence>
<evidence type="ECO:0000259" key="6">
    <source>
        <dbReference type="Pfam" id="PF00107"/>
    </source>
</evidence>
<evidence type="ECO:0000256" key="2">
    <source>
        <dbReference type="ARBA" id="ARBA00022723"/>
    </source>
</evidence>
<dbReference type="InterPro" id="IPR011032">
    <property type="entry name" value="GroES-like_sf"/>
</dbReference>
<dbReference type="PANTHER" id="PTHR42813">
    <property type="entry name" value="ZINC-TYPE ALCOHOL DEHYDROGENASE-LIKE"/>
    <property type="match status" value="1"/>
</dbReference>
<keyword evidence="3 5" id="KW-0862">Zinc</keyword>
<dbReference type="GO" id="GO:0008270">
    <property type="term" value="F:zinc ion binding"/>
    <property type="evidence" value="ECO:0007669"/>
    <property type="project" value="InterPro"/>
</dbReference>
<dbReference type="SUPFAM" id="SSF50129">
    <property type="entry name" value="GroES-like"/>
    <property type="match status" value="1"/>
</dbReference>
<organism evidence="8 9">
    <name type="scientific">Rhodococcus oxybenzonivorans</name>
    <dbReference type="NCBI Taxonomy" id="1990687"/>
    <lineage>
        <taxon>Bacteria</taxon>
        <taxon>Bacillati</taxon>
        <taxon>Actinomycetota</taxon>
        <taxon>Actinomycetes</taxon>
        <taxon>Mycobacteriales</taxon>
        <taxon>Nocardiaceae</taxon>
        <taxon>Rhodococcus</taxon>
    </lineage>
</organism>
<dbReference type="InterPro" id="IPR002328">
    <property type="entry name" value="ADH_Zn_CS"/>
</dbReference>
<dbReference type="Gene3D" id="3.90.180.10">
    <property type="entry name" value="Medium-chain alcohol dehydrogenases, catalytic domain"/>
    <property type="match status" value="1"/>
</dbReference>
<evidence type="ECO:0000313" key="9">
    <source>
        <dbReference type="Proteomes" id="UP000245711"/>
    </source>
</evidence>
<dbReference type="AlphaFoldDB" id="A0A2S2C218"/>
<keyword evidence="2 5" id="KW-0479">Metal-binding</keyword>